<comment type="caution">
    <text evidence="2">The sequence shown here is derived from an EMBL/GenBank/DDBJ whole genome shotgun (WGS) entry which is preliminary data.</text>
</comment>
<evidence type="ECO:0000313" key="2">
    <source>
        <dbReference type="EMBL" id="KAL3281498.1"/>
    </source>
</evidence>
<evidence type="ECO:0000313" key="3">
    <source>
        <dbReference type="Proteomes" id="UP001516400"/>
    </source>
</evidence>
<feature type="region of interest" description="Disordered" evidence="1">
    <location>
        <begin position="1"/>
        <end position="26"/>
    </location>
</feature>
<gene>
    <name evidence="2" type="ORF">HHI36_004705</name>
</gene>
<reference evidence="2 3" key="1">
    <citation type="journal article" date="2021" name="BMC Biol.">
        <title>Horizontally acquired antibacterial genes associated with adaptive radiation of ladybird beetles.</title>
        <authorList>
            <person name="Li H.S."/>
            <person name="Tang X.F."/>
            <person name="Huang Y.H."/>
            <person name="Xu Z.Y."/>
            <person name="Chen M.L."/>
            <person name="Du X.Y."/>
            <person name="Qiu B.Y."/>
            <person name="Chen P.T."/>
            <person name="Zhang W."/>
            <person name="Slipinski A."/>
            <person name="Escalona H.E."/>
            <person name="Waterhouse R.M."/>
            <person name="Zwick A."/>
            <person name="Pang H."/>
        </authorList>
    </citation>
    <scope>NUCLEOTIDE SEQUENCE [LARGE SCALE GENOMIC DNA]</scope>
    <source>
        <strain evidence="2">SYSU2018</strain>
    </source>
</reference>
<dbReference type="Proteomes" id="UP001516400">
    <property type="component" value="Unassembled WGS sequence"/>
</dbReference>
<keyword evidence="3" id="KW-1185">Reference proteome</keyword>
<organism evidence="2 3">
    <name type="scientific">Cryptolaemus montrouzieri</name>
    <dbReference type="NCBI Taxonomy" id="559131"/>
    <lineage>
        <taxon>Eukaryota</taxon>
        <taxon>Metazoa</taxon>
        <taxon>Ecdysozoa</taxon>
        <taxon>Arthropoda</taxon>
        <taxon>Hexapoda</taxon>
        <taxon>Insecta</taxon>
        <taxon>Pterygota</taxon>
        <taxon>Neoptera</taxon>
        <taxon>Endopterygota</taxon>
        <taxon>Coleoptera</taxon>
        <taxon>Polyphaga</taxon>
        <taxon>Cucujiformia</taxon>
        <taxon>Coccinelloidea</taxon>
        <taxon>Coccinellidae</taxon>
        <taxon>Scymninae</taxon>
        <taxon>Scymnini</taxon>
        <taxon>Cryptolaemus</taxon>
    </lineage>
</organism>
<accession>A0ABD2NSE1</accession>
<name>A0ABD2NSE1_9CUCU</name>
<dbReference type="AlphaFoldDB" id="A0ABD2NSE1"/>
<sequence>MKTIKTIPKVNKKPRESRIPRNLSGELDIKLEKPKLEKKEKQEGKKINQANRVKEKISSLFDTPVKELAPRNLVNFNETFCLTQDGEIPILQFENSETSSNQSVINIKETSTPVSEFQIFKTNLPSVERSSSLPTVSTQLQVNITSSVSGKNIDREQKASNNQSSDNHQKTSSAEGTSKVRNSLEQQCFQDVINSGQVVVANENLGYGNTSDMCNISLDLLNTHLGDYRAEDYPNLTAHSENRDISNLLLTPENISKQKVQIKDDSIKSLNLKNILEKTDETIHNSKYEKLMIVRRMRPLKVLIIQMIQ</sequence>
<feature type="region of interest" description="Disordered" evidence="1">
    <location>
        <begin position="147"/>
        <end position="179"/>
    </location>
</feature>
<evidence type="ECO:0000256" key="1">
    <source>
        <dbReference type="SAM" id="MobiDB-lite"/>
    </source>
</evidence>
<feature type="compositionally biased region" description="Polar residues" evidence="1">
    <location>
        <begin position="159"/>
        <end position="179"/>
    </location>
</feature>
<protein>
    <submittedName>
        <fullName evidence="2">Uncharacterized protein</fullName>
    </submittedName>
</protein>
<proteinExistence type="predicted"/>
<dbReference type="EMBL" id="JABFTP020000144">
    <property type="protein sequence ID" value="KAL3281498.1"/>
    <property type="molecule type" value="Genomic_DNA"/>
</dbReference>